<dbReference type="InterPro" id="IPR041700">
    <property type="entry name" value="OMP_b-brl_3"/>
</dbReference>
<gene>
    <name evidence="2" type="ORF">SAMN05216354_1614</name>
</gene>
<feature type="domain" description="Outer membrane protein beta-barrel" evidence="1">
    <location>
        <begin position="364"/>
        <end position="746"/>
    </location>
</feature>
<dbReference type="EMBL" id="FNUV01000004">
    <property type="protein sequence ID" value="SEF79696.1"/>
    <property type="molecule type" value="Genomic_DNA"/>
</dbReference>
<dbReference type="InterPro" id="IPR008969">
    <property type="entry name" value="CarboxyPept-like_regulatory"/>
</dbReference>
<name>A0A1H5UXE0_XYLRU</name>
<dbReference type="Proteomes" id="UP000236735">
    <property type="component" value="Unassembled WGS sequence"/>
</dbReference>
<evidence type="ECO:0000313" key="2">
    <source>
        <dbReference type="EMBL" id="SEF79696.1"/>
    </source>
</evidence>
<organism evidence="2 3">
    <name type="scientific">Xylanibacter ruminicola</name>
    <name type="common">Prevotella ruminicola</name>
    <dbReference type="NCBI Taxonomy" id="839"/>
    <lineage>
        <taxon>Bacteria</taxon>
        <taxon>Pseudomonadati</taxon>
        <taxon>Bacteroidota</taxon>
        <taxon>Bacteroidia</taxon>
        <taxon>Bacteroidales</taxon>
        <taxon>Prevotellaceae</taxon>
        <taxon>Xylanibacter</taxon>
    </lineage>
</organism>
<evidence type="ECO:0000259" key="1">
    <source>
        <dbReference type="Pfam" id="PF14905"/>
    </source>
</evidence>
<dbReference type="Pfam" id="PF14905">
    <property type="entry name" value="OMP_b-brl_3"/>
    <property type="match status" value="1"/>
</dbReference>
<keyword evidence="2" id="KW-0675">Receptor</keyword>
<evidence type="ECO:0000313" key="3">
    <source>
        <dbReference type="Proteomes" id="UP000236735"/>
    </source>
</evidence>
<dbReference type="RefSeq" id="WP_181020790.1">
    <property type="nucleotide sequence ID" value="NZ_FNUV01000004.1"/>
</dbReference>
<dbReference type="SUPFAM" id="SSF56935">
    <property type="entry name" value="Porins"/>
    <property type="match status" value="1"/>
</dbReference>
<reference evidence="2 3" key="1">
    <citation type="submission" date="2016-10" db="EMBL/GenBank/DDBJ databases">
        <authorList>
            <person name="de Groot N.N."/>
        </authorList>
    </citation>
    <scope>NUCLEOTIDE SEQUENCE [LARGE SCALE GENOMIC DNA]</scope>
    <source>
        <strain evidence="2 3">AR32</strain>
    </source>
</reference>
<dbReference type="AlphaFoldDB" id="A0A1H5UXE0"/>
<dbReference type="SUPFAM" id="SSF49464">
    <property type="entry name" value="Carboxypeptidase regulatory domain-like"/>
    <property type="match status" value="1"/>
</dbReference>
<accession>A0A1H5UXE0</accession>
<protein>
    <submittedName>
        <fullName evidence="2">Outer membrane receptor proteins, mostly Fe transport</fullName>
    </submittedName>
</protein>
<sequence length="768" mass="86813">MKRLTIIIIAALALSSSVFGKDIKGRVLDADGKPMEFVNAVLLQDSTFITGAITNSNGDFYLSSDITVGLKLRLSFVGFETKMVEIASDGELGDIRMIASDNQLNDVVVRGNASKIHLQGNSLVANVENSVLAHAGTAKDVLRQIPMVVENNGNLEVFGKGSPVVYVNGRKINDAQELSSLLSGNIRNVEVITNPGASYSADAKAVIRIRTKRPQGDGWSATLRSTNGFQHYFQSTNMVDLKFRSGGLELFSNFMYNTGRNREKKLTDMTTLAKSRWDQQLSTMNTRRYDGILGKLGFSWIINNSHSIGAYYQNEYAKNETKSNLVSSVLVDRVFYDNWNTCADNTIKNTPRHAANVYYNGQIKKLNIDFNTDYIWNKGVQSTMNKEKSEMYANQDVTTYSTNRSRMIAEKLVLSYPVGKGVLRLGEEYISSRTYNHFNTAYAGLDNASSTIKEENTACFLEVVQQVGLFSLGAGLRYEYVDYDYADKVHSDYHLSKKFNNVFPSFNVATRLGQVQMSLSYSGRVERPTYSNLNANVSYLNRMTYESGNPRLLPTKLHSLEYMSVWKNYFAQVSYSYFDNPIVNTTKPYSEDGEMTILTYDNFKKKHFLQAFVGGQFKVGVWQPRVNVGMFTQWFSIPVGGRNKSMNTPIGILQWQNAIHLPQDIWLNIDGQWTTSGHDKNIYLSSSSYVNAKLYKEFCKKRLSVTLEARDIFNGSRPDVTLYNDAVTMFQRNFSEMRCVMLTLQYNFNVTHDRYRGTGAGNTEKKRF</sequence>
<dbReference type="Pfam" id="PF13715">
    <property type="entry name" value="CarbopepD_reg_2"/>
    <property type="match status" value="1"/>
</dbReference>
<proteinExistence type="predicted"/>